<comment type="similarity">
    <text evidence="5">Belongs to the WD repeat STRAP family.</text>
</comment>
<evidence type="ECO:0000256" key="7">
    <source>
        <dbReference type="PROSITE-ProRule" id="PRU00221"/>
    </source>
</evidence>
<dbReference type="GO" id="GO:0032797">
    <property type="term" value="C:SMN complex"/>
    <property type="evidence" value="ECO:0007669"/>
    <property type="project" value="TreeGrafter"/>
</dbReference>
<dbReference type="OrthoDB" id="200206at2759"/>
<organism evidence="8 9">
    <name type="scientific">Raphidocelis subcapitata</name>
    <dbReference type="NCBI Taxonomy" id="307507"/>
    <lineage>
        <taxon>Eukaryota</taxon>
        <taxon>Viridiplantae</taxon>
        <taxon>Chlorophyta</taxon>
        <taxon>core chlorophytes</taxon>
        <taxon>Chlorophyceae</taxon>
        <taxon>CS clade</taxon>
        <taxon>Sphaeropleales</taxon>
        <taxon>Selenastraceae</taxon>
        <taxon>Raphidocelis</taxon>
    </lineage>
</organism>
<dbReference type="PROSITE" id="PS50294">
    <property type="entry name" value="WD_REPEATS_REGION"/>
    <property type="match status" value="2"/>
</dbReference>
<evidence type="ECO:0000256" key="3">
    <source>
        <dbReference type="ARBA" id="ARBA00022737"/>
    </source>
</evidence>
<evidence type="ECO:0000256" key="1">
    <source>
        <dbReference type="ARBA" id="ARBA00022574"/>
    </source>
</evidence>
<evidence type="ECO:0000256" key="6">
    <source>
        <dbReference type="ARBA" id="ARBA00040390"/>
    </source>
</evidence>
<keyword evidence="3" id="KW-0677">Repeat</keyword>
<dbReference type="InterPro" id="IPR001680">
    <property type="entry name" value="WD40_rpt"/>
</dbReference>
<dbReference type="Gene3D" id="2.130.10.10">
    <property type="entry name" value="YVTN repeat-like/Quinoprotein amine dehydrogenase"/>
    <property type="match status" value="1"/>
</dbReference>
<evidence type="ECO:0000256" key="2">
    <source>
        <dbReference type="ARBA" id="ARBA00022664"/>
    </source>
</evidence>
<dbReference type="SMART" id="SM00320">
    <property type="entry name" value="WD40"/>
    <property type="match status" value="6"/>
</dbReference>
<dbReference type="GO" id="GO:0003723">
    <property type="term" value="F:RNA binding"/>
    <property type="evidence" value="ECO:0007669"/>
    <property type="project" value="TreeGrafter"/>
</dbReference>
<evidence type="ECO:0000313" key="8">
    <source>
        <dbReference type="EMBL" id="GBF94797.1"/>
    </source>
</evidence>
<name>A0A2V0PC95_9CHLO</name>
<dbReference type="PANTHER" id="PTHR19877">
    <property type="entry name" value="EUKARYOTIC TRANSLATION INITIATION FACTOR 3 SUBUNIT I"/>
    <property type="match status" value="1"/>
</dbReference>
<evidence type="ECO:0000256" key="4">
    <source>
        <dbReference type="ARBA" id="ARBA00023187"/>
    </source>
</evidence>
<dbReference type="SUPFAM" id="SSF50978">
    <property type="entry name" value="WD40 repeat-like"/>
    <property type="match status" value="1"/>
</dbReference>
<protein>
    <recommendedName>
        <fullName evidence="6">Serine-threonine kinase receptor-associated protein</fullName>
    </recommendedName>
</protein>
<dbReference type="InterPro" id="IPR015943">
    <property type="entry name" value="WD40/YVTN_repeat-like_dom_sf"/>
</dbReference>
<keyword evidence="1 7" id="KW-0853">WD repeat</keyword>
<dbReference type="InterPro" id="IPR036322">
    <property type="entry name" value="WD40_repeat_dom_sf"/>
</dbReference>
<dbReference type="STRING" id="307507.A0A2V0PC95"/>
<reference evidence="8 9" key="1">
    <citation type="journal article" date="2018" name="Sci. Rep.">
        <title>Raphidocelis subcapitata (=Pseudokirchneriella subcapitata) provides an insight into genome evolution and environmental adaptations in the Sphaeropleales.</title>
        <authorList>
            <person name="Suzuki S."/>
            <person name="Yamaguchi H."/>
            <person name="Nakajima N."/>
            <person name="Kawachi M."/>
        </authorList>
    </citation>
    <scope>NUCLEOTIDE SEQUENCE [LARGE SCALE GENOMIC DNA]</scope>
    <source>
        <strain evidence="8 9">NIES-35</strain>
    </source>
</reference>
<dbReference type="Proteomes" id="UP000247498">
    <property type="component" value="Unassembled WGS sequence"/>
</dbReference>
<comment type="caution">
    <text evidence="8">The sequence shown here is derived from an EMBL/GenBank/DDBJ whole genome shotgun (WGS) entry which is preliminary data.</text>
</comment>
<dbReference type="Pfam" id="PF00400">
    <property type="entry name" value="WD40"/>
    <property type="match status" value="5"/>
</dbReference>
<feature type="repeat" description="WD" evidence="7">
    <location>
        <begin position="268"/>
        <end position="302"/>
    </location>
</feature>
<dbReference type="EMBL" id="BDRX01000056">
    <property type="protein sequence ID" value="GBF94797.1"/>
    <property type="molecule type" value="Genomic_DNA"/>
</dbReference>
<dbReference type="PANTHER" id="PTHR19877:SF13">
    <property type="entry name" value="SERINE-THREONINE KINASE RECEPTOR-ASSOCIATED PROTEIN"/>
    <property type="match status" value="1"/>
</dbReference>
<dbReference type="PROSITE" id="PS50082">
    <property type="entry name" value="WD_REPEATS_2"/>
    <property type="match status" value="2"/>
</dbReference>
<proteinExistence type="inferred from homology"/>
<evidence type="ECO:0000256" key="5">
    <source>
        <dbReference type="ARBA" id="ARBA00038394"/>
    </source>
</evidence>
<dbReference type="InParanoid" id="A0A2V0PC95"/>
<gene>
    <name evidence="8" type="ORF">Rsub_07969</name>
</gene>
<keyword evidence="9" id="KW-1185">Reference proteome</keyword>
<accession>A0A2V0PC95</accession>
<feature type="repeat" description="WD" evidence="7">
    <location>
        <begin position="60"/>
        <end position="101"/>
    </location>
</feature>
<keyword evidence="4" id="KW-0508">mRNA splicing</keyword>
<keyword evidence="2" id="KW-0507">mRNA processing</keyword>
<dbReference type="GO" id="GO:0000387">
    <property type="term" value="P:spliceosomal snRNP assembly"/>
    <property type="evidence" value="ECO:0007669"/>
    <property type="project" value="TreeGrafter"/>
</dbReference>
<sequence>MAPGPQKKPQQPAVCHGHSRPIVEVNYSRVTPDGYFLVSASKDGQPMLRDGPTGDWIGTFIGHKGAVWSCALDPTATLAATASADFSAKVWDALSGAEKLSFQHSHIVRTCCFAGSSTRLATGGMEKLLRIYDLERPDAPPLQLAGATKGFRNSVWVQDDALIITTQQDTPGIDIWDLKSGAIVRTLPTEAPVSTIDLTFDGRHLTTTDGTTIRFWDVPSLSEVKSFKVGYPVEAASYCPAKSRFACGGSDMWVRLHSYEDGSELECNRGHHGPVHTIRFGPEGREYASGSEDGTIRIHALA</sequence>
<dbReference type="AlphaFoldDB" id="A0A2V0PC95"/>
<evidence type="ECO:0000313" key="9">
    <source>
        <dbReference type="Proteomes" id="UP000247498"/>
    </source>
</evidence>
<dbReference type="FunCoup" id="A0A2V0PC95">
    <property type="interactions" value="2310"/>
</dbReference>